<keyword evidence="7" id="KW-1185">Reference proteome</keyword>
<reference evidence="6 7" key="1">
    <citation type="submission" date="2019-03" db="EMBL/GenBank/DDBJ databases">
        <title>Rhodosporidium diobovatum UCD-FST 08-225 genome sequencing, assembly, and annotation.</title>
        <authorList>
            <person name="Fakankun I.U."/>
            <person name="Fristensky B."/>
            <person name="Levin D.B."/>
        </authorList>
    </citation>
    <scope>NUCLEOTIDE SEQUENCE [LARGE SCALE GENOMIC DNA]</scope>
    <source>
        <strain evidence="6 7">UCD-FST 08-225</strain>
    </source>
</reference>
<dbReference type="GO" id="GO:0012505">
    <property type="term" value="C:endomembrane system"/>
    <property type="evidence" value="ECO:0007669"/>
    <property type="project" value="UniProtKB-SubCell"/>
</dbReference>
<comment type="subcellular location">
    <subcellularLocation>
        <location evidence="1">Endomembrane system</location>
        <topology evidence="1">Multi-pass membrane protein</topology>
    </subcellularLocation>
</comment>
<dbReference type="OrthoDB" id="1898221at2759"/>
<feature type="transmembrane region" description="Helical" evidence="5">
    <location>
        <begin position="51"/>
        <end position="73"/>
    </location>
</feature>
<dbReference type="AlphaFoldDB" id="A0A5C5G1E6"/>
<dbReference type="PANTHER" id="PTHR10989">
    <property type="entry name" value="ANDROGEN-INDUCED PROTEIN 1-RELATED"/>
    <property type="match status" value="1"/>
</dbReference>
<name>A0A5C5G1E6_9BASI</name>
<dbReference type="GO" id="GO:0016020">
    <property type="term" value="C:membrane"/>
    <property type="evidence" value="ECO:0007669"/>
    <property type="project" value="InterPro"/>
</dbReference>
<comment type="caution">
    <text evidence="6">The sequence shown here is derived from an EMBL/GenBank/DDBJ whole genome shotgun (WGS) entry which is preliminary data.</text>
</comment>
<evidence type="ECO:0000256" key="1">
    <source>
        <dbReference type="ARBA" id="ARBA00004127"/>
    </source>
</evidence>
<dbReference type="InterPro" id="IPR006838">
    <property type="entry name" value="ADTRP_AIG1"/>
</dbReference>
<proteinExistence type="predicted"/>
<evidence type="ECO:0000256" key="4">
    <source>
        <dbReference type="ARBA" id="ARBA00023136"/>
    </source>
</evidence>
<protein>
    <submittedName>
        <fullName evidence="6">Membrane protein</fullName>
    </submittedName>
</protein>
<keyword evidence="4 5" id="KW-0472">Membrane</keyword>
<gene>
    <name evidence="6" type="ORF">DMC30DRAFT_149057</name>
</gene>
<evidence type="ECO:0000256" key="5">
    <source>
        <dbReference type="SAM" id="Phobius"/>
    </source>
</evidence>
<evidence type="ECO:0000313" key="7">
    <source>
        <dbReference type="Proteomes" id="UP000311382"/>
    </source>
</evidence>
<dbReference type="Proteomes" id="UP000311382">
    <property type="component" value="Unassembled WGS sequence"/>
</dbReference>
<keyword evidence="3 5" id="KW-1133">Transmembrane helix</keyword>
<evidence type="ECO:0000256" key="3">
    <source>
        <dbReference type="ARBA" id="ARBA00022989"/>
    </source>
</evidence>
<dbReference type="PANTHER" id="PTHR10989:SF16">
    <property type="entry name" value="AT02829P-RELATED"/>
    <property type="match status" value="1"/>
</dbReference>
<feature type="transmembrane region" description="Helical" evidence="5">
    <location>
        <begin position="197"/>
        <end position="217"/>
    </location>
</feature>
<accession>A0A5C5G1E6</accession>
<evidence type="ECO:0000313" key="6">
    <source>
        <dbReference type="EMBL" id="TNY22396.1"/>
    </source>
</evidence>
<dbReference type="Pfam" id="PF04750">
    <property type="entry name" value="Far-17a_AIG1"/>
    <property type="match status" value="1"/>
</dbReference>
<keyword evidence="2 5" id="KW-0812">Transmembrane</keyword>
<feature type="transmembrane region" description="Helical" evidence="5">
    <location>
        <begin position="85"/>
        <end position="103"/>
    </location>
</feature>
<dbReference type="EMBL" id="SOZI01000026">
    <property type="protein sequence ID" value="TNY22396.1"/>
    <property type="molecule type" value="Genomic_DNA"/>
</dbReference>
<organism evidence="6 7">
    <name type="scientific">Rhodotorula diobovata</name>
    <dbReference type="NCBI Taxonomy" id="5288"/>
    <lineage>
        <taxon>Eukaryota</taxon>
        <taxon>Fungi</taxon>
        <taxon>Dikarya</taxon>
        <taxon>Basidiomycota</taxon>
        <taxon>Pucciniomycotina</taxon>
        <taxon>Microbotryomycetes</taxon>
        <taxon>Sporidiobolales</taxon>
        <taxon>Sporidiobolaceae</taxon>
        <taxon>Rhodotorula</taxon>
    </lineage>
</organism>
<evidence type="ECO:0000256" key="2">
    <source>
        <dbReference type="ARBA" id="ARBA00022692"/>
    </source>
</evidence>
<sequence length="247" mass="26918">MAFKQPLARSPPATLLHLVALGTLSWAFHELFLPGPMTDFMATKTGGRWEYLTILSLAASWLTFACALAFDLVPLQLLSRAKTTLAVLVVPIEGLVSVLYWSLMLVDPALLNPATAPGEEPFRIPLKLDIALHALPALFLWTDFLAFSPPFPQQARPAVIATTATAAYCAWMEYCAQGNGGTYPYPMLNDMSRLPRTAFYVVQVPVLIGLFHVANAVHRAVRGSSSSAQQPEAQKVRRAEAKVAKAL</sequence>